<comment type="caution">
    <text evidence="1">The sequence shown here is derived from an EMBL/GenBank/DDBJ whole genome shotgun (WGS) entry which is preliminary data.</text>
</comment>
<accession>A0ACC0J6K4</accession>
<proteinExistence type="predicted"/>
<gene>
    <name evidence="1" type="ORF">LOK49_LG01G03919</name>
</gene>
<evidence type="ECO:0000313" key="2">
    <source>
        <dbReference type="Proteomes" id="UP001060215"/>
    </source>
</evidence>
<keyword evidence="2" id="KW-1185">Reference proteome</keyword>
<evidence type="ECO:0000313" key="1">
    <source>
        <dbReference type="EMBL" id="KAI8032895.1"/>
    </source>
</evidence>
<organism evidence="1 2">
    <name type="scientific">Camellia lanceoleosa</name>
    <dbReference type="NCBI Taxonomy" id="1840588"/>
    <lineage>
        <taxon>Eukaryota</taxon>
        <taxon>Viridiplantae</taxon>
        <taxon>Streptophyta</taxon>
        <taxon>Embryophyta</taxon>
        <taxon>Tracheophyta</taxon>
        <taxon>Spermatophyta</taxon>
        <taxon>Magnoliopsida</taxon>
        <taxon>eudicotyledons</taxon>
        <taxon>Gunneridae</taxon>
        <taxon>Pentapetalae</taxon>
        <taxon>asterids</taxon>
        <taxon>Ericales</taxon>
        <taxon>Theaceae</taxon>
        <taxon>Camellia</taxon>
    </lineage>
</organism>
<protein>
    <submittedName>
        <fullName evidence="1">Uncharacterized protein</fullName>
    </submittedName>
</protein>
<sequence length="327" mass="37572">MFLFGTTLFSNRWNIIGLYLLSALVVLQRVLFYDWGGASLPTLYGYMSSTFWVCETLIGGYWRAWELWMYAYFSALAPKPIEEIPGTVPFSQVHDGQLRCRTRENFMFFQQYFDTVTAREITWQLWDVIPSGARFAYETARVVAHYHIRFKGPICCAWFLSERFVRQTLSSLAQFLPMAPPASMRETHKLFEEEVIQFMVGLDVDFFHMEGDYTTFIQTHLMPPLTSIRGGEGVRAPAARGRREDEATRALRRRSGEAGDWMARATYYVDLLETFWRDLPNPHRARISWACTCRGSRPDSSTDRVHRAGPRAGGFLDGDGTDEPGSA</sequence>
<dbReference type="Proteomes" id="UP001060215">
    <property type="component" value="Chromosome 1"/>
</dbReference>
<dbReference type="EMBL" id="CM045758">
    <property type="protein sequence ID" value="KAI8032895.1"/>
    <property type="molecule type" value="Genomic_DNA"/>
</dbReference>
<reference evidence="1 2" key="1">
    <citation type="journal article" date="2022" name="Plant J.">
        <title>Chromosome-level genome of Camellia lanceoleosa provides a valuable resource for understanding genome evolution and self-incompatibility.</title>
        <authorList>
            <person name="Gong W."/>
            <person name="Xiao S."/>
            <person name="Wang L."/>
            <person name="Liao Z."/>
            <person name="Chang Y."/>
            <person name="Mo W."/>
            <person name="Hu G."/>
            <person name="Li W."/>
            <person name="Zhao G."/>
            <person name="Zhu H."/>
            <person name="Hu X."/>
            <person name="Ji K."/>
            <person name="Xiang X."/>
            <person name="Song Q."/>
            <person name="Yuan D."/>
            <person name="Jin S."/>
            <person name="Zhang L."/>
        </authorList>
    </citation>
    <scope>NUCLEOTIDE SEQUENCE [LARGE SCALE GENOMIC DNA]</scope>
    <source>
        <strain evidence="1">SQ_2022a</strain>
    </source>
</reference>
<name>A0ACC0J6K4_9ERIC</name>